<dbReference type="GO" id="GO:0003700">
    <property type="term" value="F:DNA-binding transcription factor activity"/>
    <property type="evidence" value="ECO:0007669"/>
    <property type="project" value="TreeGrafter"/>
</dbReference>
<dbReference type="AlphaFoldDB" id="B6JH14"/>
<dbReference type="PROSITE" id="PS51077">
    <property type="entry name" value="HTH_ICLR"/>
    <property type="match status" value="1"/>
</dbReference>
<gene>
    <name evidence="6" type="ordered locus">OCA5_c12930</name>
</gene>
<keyword evidence="7" id="KW-1185">Reference proteome</keyword>
<dbReference type="SUPFAM" id="SSF55781">
    <property type="entry name" value="GAF domain-like"/>
    <property type="match status" value="1"/>
</dbReference>
<sequence>MDATFLKGLRMLQALALSDRPRGVTELGRELGVTKSNAHRLLKTLVHSGFAQNNADAGKYSATLKVWELGSHVLSRVDVKNVSGALLQVLADKTGESVHLSLLSEGSVVYIDKIDSVQPVRAYSQIGKGAPAYCVATGKALLAHQSPEMIASLCERLEANTSRTITNAAELQRELARVRQLGYAVNRGEWREGVCGVAAPIRDVSHNVIAAVGISGPESRMKPAFMREQAPVVIETAELISRALGYSGEAAPRRKIA</sequence>
<dbReference type="InterPro" id="IPR005471">
    <property type="entry name" value="Tscrpt_reg_IclR_N"/>
</dbReference>
<dbReference type="PANTHER" id="PTHR30136">
    <property type="entry name" value="HELIX-TURN-HELIX TRANSCRIPTIONAL REGULATOR, ICLR FAMILY"/>
    <property type="match status" value="1"/>
</dbReference>
<accession>B6JH14</accession>
<evidence type="ECO:0000256" key="3">
    <source>
        <dbReference type="ARBA" id="ARBA00023163"/>
    </source>
</evidence>
<dbReference type="STRING" id="504832.OCA5_c12930"/>
<dbReference type="InterPro" id="IPR036388">
    <property type="entry name" value="WH-like_DNA-bd_sf"/>
</dbReference>
<dbReference type="PATRIC" id="fig|504832.7.peg.1374"/>
<feature type="domain" description="IclR-ED" evidence="5">
    <location>
        <begin position="65"/>
        <end position="246"/>
    </location>
</feature>
<dbReference type="GO" id="GO:0003677">
    <property type="term" value="F:DNA binding"/>
    <property type="evidence" value="ECO:0007669"/>
    <property type="project" value="UniProtKB-KW"/>
</dbReference>
<keyword evidence="1" id="KW-0805">Transcription regulation</keyword>
<feature type="domain" description="HTH iclR-type" evidence="4">
    <location>
        <begin position="2"/>
        <end position="64"/>
    </location>
</feature>
<dbReference type="InterPro" id="IPR014757">
    <property type="entry name" value="Tscrpt_reg_IclR_C"/>
</dbReference>
<dbReference type="KEGG" id="oca:OCAR_6782"/>
<dbReference type="EMBL" id="CP002826">
    <property type="protein sequence ID" value="AEI06009.1"/>
    <property type="molecule type" value="Genomic_DNA"/>
</dbReference>
<dbReference type="Gene3D" id="1.10.10.10">
    <property type="entry name" value="Winged helix-like DNA-binding domain superfamily/Winged helix DNA-binding domain"/>
    <property type="match status" value="1"/>
</dbReference>
<evidence type="ECO:0000313" key="6">
    <source>
        <dbReference type="EMBL" id="AEI06009.1"/>
    </source>
</evidence>
<dbReference type="eggNOG" id="COG1414">
    <property type="taxonomic scope" value="Bacteria"/>
</dbReference>
<evidence type="ECO:0000256" key="1">
    <source>
        <dbReference type="ARBA" id="ARBA00023015"/>
    </source>
</evidence>
<organism evidence="6 7">
    <name type="scientific">Afipia carboxidovorans (strain ATCC 49405 / DSM 1227 / KCTC 32145 / OM5)</name>
    <name type="common">Oligotropha carboxidovorans</name>
    <dbReference type="NCBI Taxonomy" id="504832"/>
    <lineage>
        <taxon>Bacteria</taxon>
        <taxon>Pseudomonadati</taxon>
        <taxon>Pseudomonadota</taxon>
        <taxon>Alphaproteobacteria</taxon>
        <taxon>Hyphomicrobiales</taxon>
        <taxon>Nitrobacteraceae</taxon>
        <taxon>Afipia</taxon>
    </lineage>
</organism>
<dbReference type="Gene3D" id="3.30.450.40">
    <property type="match status" value="1"/>
</dbReference>
<dbReference type="KEGG" id="ocg:OCA5_c12930"/>
<proteinExistence type="predicted"/>
<dbReference type="GO" id="GO:0045892">
    <property type="term" value="P:negative regulation of DNA-templated transcription"/>
    <property type="evidence" value="ECO:0007669"/>
    <property type="project" value="TreeGrafter"/>
</dbReference>
<evidence type="ECO:0000256" key="2">
    <source>
        <dbReference type="ARBA" id="ARBA00023125"/>
    </source>
</evidence>
<dbReference type="Pfam" id="PF09339">
    <property type="entry name" value="HTH_IclR"/>
    <property type="match status" value="1"/>
</dbReference>
<dbReference type="PROSITE" id="PS51078">
    <property type="entry name" value="ICLR_ED"/>
    <property type="match status" value="1"/>
</dbReference>
<dbReference type="InterPro" id="IPR050707">
    <property type="entry name" value="HTH_MetabolicPath_Reg"/>
</dbReference>
<reference evidence="6 7" key="1">
    <citation type="journal article" date="2011" name="J. Bacteriol.">
        <title>Complete genome sequences of the chemolithoautotrophic Oligotropha carboxidovorans strains OM4 and OM5.</title>
        <authorList>
            <person name="Volland S."/>
            <person name="Rachinger M."/>
            <person name="Strittmatter A."/>
            <person name="Daniel R."/>
            <person name="Gottschalk G."/>
            <person name="Meyer O."/>
        </authorList>
    </citation>
    <scope>NUCLEOTIDE SEQUENCE [LARGE SCALE GENOMIC DNA]</scope>
    <source>
        <strain evidence="7">ATCC 49405 / DSM 1227 / KCTC 32145 / OM5</strain>
    </source>
</reference>
<dbReference type="OrthoDB" id="6057486at2"/>
<dbReference type="InterPro" id="IPR029016">
    <property type="entry name" value="GAF-like_dom_sf"/>
</dbReference>
<dbReference type="Pfam" id="PF01614">
    <property type="entry name" value="IclR_C"/>
    <property type="match status" value="1"/>
</dbReference>
<evidence type="ECO:0000259" key="5">
    <source>
        <dbReference type="PROSITE" id="PS51078"/>
    </source>
</evidence>
<keyword evidence="2" id="KW-0238">DNA-binding</keyword>
<name>B6JH14_AFIC5</name>
<evidence type="ECO:0000313" key="7">
    <source>
        <dbReference type="Proteomes" id="UP000007730"/>
    </source>
</evidence>
<dbReference type="Proteomes" id="UP000007730">
    <property type="component" value="Chromosome"/>
</dbReference>
<dbReference type="PANTHER" id="PTHR30136:SF35">
    <property type="entry name" value="HTH-TYPE TRANSCRIPTIONAL REGULATOR RV1719"/>
    <property type="match status" value="1"/>
</dbReference>
<dbReference type="RefSeq" id="WP_012563919.1">
    <property type="nucleotide sequence ID" value="NC_011386.1"/>
</dbReference>
<protein>
    <submittedName>
        <fullName evidence="6">Transcriptional regulator, IclR family</fullName>
    </submittedName>
</protein>
<keyword evidence="3" id="KW-0804">Transcription</keyword>
<dbReference type="SUPFAM" id="SSF46785">
    <property type="entry name" value="Winged helix' DNA-binding domain"/>
    <property type="match status" value="1"/>
</dbReference>
<evidence type="ECO:0000259" key="4">
    <source>
        <dbReference type="PROSITE" id="PS51077"/>
    </source>
</evidence>
<dbReference type="HOGENOM" id="CLU_062618_7_1_5"/>
<dbReference type="InterPro" id="IPR036390">
    <property type="entry name" value="WH_DNA-bd_sf"/>
</dbReference>
<dbReference type="SMART" id="SM00346">
    <property type="entry name" value="HTH_ICLR"/>
    <property type="match status" value="1"/>
</dbReference>